<keyword evidence="1" id="KW-0812">Transmembrane</keyword>
<feature type="transmembrane region" description="Helical" evidence="1">
    <location>
        <begin position="6"/>
        <end position="24"/>
    </location>
</feature>
<sequence length="373" mass="43224">MPFFLHHPFFTFSCFFLSFILPLTQVSRVRIMPRVYSKHTSKFPQQQKKRKKNMAGRALALHKLPFFFFYFFVVLYWAFSCVFLFAKKLNGGSKLLFMKFGRVVGCIVSTLLPKRSILARVLIFFFFLTSLRIGDGLNNLGIKIFSDTPTHISDHGSSLNSELNTIHTAKPPQGLRLKSTFELVHQLGSMAGSFFQNRMPPIAFHLLLSLSEVCGSDYQWIFTHCRFIHSAIGRQIPEKIRAGDLLRQAEFWRQRAILRECKAFNELEIRMKIPGEWIFRHEVNSTDFEVDDPPEKFNSMDISPHVEVTELHISEAQIHLICTYKPSIKHATTPREKHACKPFPVSLNPHRCLYTFYFLSSFFPFISPLITSS</sequence>
<organism evidence="2 3">
    <name type="scientific">Puccinia sorghi</name>
    <dbReference type="NCBI Taxonomy" id="27349"/>
    <lineage>
        <taxon>Eukaryota</taxon>
        <taxon>Fungi</taxon>
        <taxon>Dikarya</taxon>
        <taxon>Basidiomycota</taxon>
        <taxon>Pucciniomycotina</taxon>
        <taxon>Pucciniomycetes</taxon>
        <taxon>Pucciniales</taxon>
        <taxon>Pucciniaceae</taxon>
        <taxon>Puccinia</taxon>
    </lineage>
</organism>
<name>A0A0L6VR41_9BASI</name>
<evidence type="ECO:0000256" key="1">
    <source>
        <dbReference type="SAM" id="Phobius"/>
    </source>
</evidence>
<dbReference type="AlphaFoldDB" id="A0A0L6VR41"/>
<feature type="transmembrane region" description="Helical" evidence="1">
    <location>
        <begin position="64"/>
        <end position="86"/>
    </location>
</feature>
<keyword evidence="3" id="KW-1185">Reference proteome</keyword>
<dbReference type="EMBL" id="LAVV01002677">
    <property type="protein sequence ID" value="KNZ62655.1"/>
    <property type="molecule type" value="Genomic_DNA"/>
</dbReference>
<comment type="caution">
    <text evidence="2">The sequence shown here is derived from an EMBL/GenBank/DDBJ whole genome shotgun (WGS) entry which is preliminary data.</text>
</comment>
<protein>
    <submittedName>
        <fullName evidence="2">Putative signal peptide protein</fullName>
    </submittedName>
</protein>
<evidence type="ECO:0000313" key="2">
    <source>
        <dbReference type="EMBL" id="KNZ62655.1"/>
    </source>
</evidence>
<keyword evidence="1" id="KW-1133">Transmembrane helix</keyword>
<dbReference type="Proteomes" id="UP000037035">
    <property type="component" value="Unassembled WGS sequence"/>
</dbReference>
<evidence type="ECO:0000313" key="3">
    <source>
        <dbReference type="Proteomes" id="UP000037035"/>
    </source>
</evidence>
<dbReference type="VEuPathDB" id="FungiDB:VP01_1240g1"/>
<reference evidence="2 3" key="1">
    <citation type="submission" date="2015-08" db="EMBL/GenBank/DDBJ databases">
        <title>Next Generation Sequencing and Analysis of the Genome of Puccinia sorghi L Schw, the Causal Agent of Maize Common Rust.</title>
        <authorList>
            <person name="Rochi L."/>
            <person name="Burguener G."/>
            <person name="Darino M."/>
            <person name="Turjanski A."/>
            <person name="Kreff E."/>
            <person name="Dieguez M.J."/>
            <person name="Sacco F."/>
        </authorList>
    </citation>
    <scope>NUCLEOTIDE SEQUENCE [LARGE SCALE GENOMIC DNA]</scope>
    <source>
        <strain evidence="2 3">RO10H11247</strain>
    </source>
</reference>
<gene>
    <name evidence="2" type="ORF">VP01_1240g1</name>
</gene>
<accession>A0A0L6VR41</accession>
<keyword evidence="1" id="KW-0472">Membrane</keyword>
<proteinExistence type="predicted"/>